<evidence type="ECO:0000313" key="2">
    <source>
        <dbReference type="Proteomes" id="UP001497382"/>
    </source>
</evidence>
<keyword evidence="2" id="KW-1185">Reference proteome</keyword>
<proteinExistence type="predicted"/>
<dbReference type="Proteomes" id="UP001497382">
    <property type="component" value="Unassembled WGS sequence"/>
</dbReference>
<dbReference type="EMBL" id="CAXIEN010000059">
    <property type="protein sequence ID" value="CAL1272283.1"/>
    <property type="molecule type" value="Genomic_DNA"/>
</dbReference>
<organism evidence="1 2">
    <name type="scientific">Larinioides sclopetarius</name>
    <dbReference type="NCBI Taxonomy" id="280406"/>
    <lineage>
        <taxon>Eukaryota</taxon>
        <taxon>Metazoa</taxon>
        <taxon>Ecdysozoa</taxon>
        <taxon>Arthropoda</taxon>
        <taxon>Chelicerata</taxon>
        <taxon>Arachnida</taxon>
        <taxon>Araneae</taxon>
        <taxon>Araneomorphae</taxon>
        <taxon>Entelegynae</taxon>
        <taxon>Araneoidea</taxon>
        <taxon>Araneidae</taxon>
        <taxon>Larinioides</taxon>
    </lineage>
</organism>
<protein>
    <submittedName>
        <fullName evidence="1">Uncharacterized protein</fullName>
    </submittedName>
</protein>
<evidence type="ECO:0000313" key="1">
    <source>
        <dbReference type="EMBL" id="CAL1272283.1"/>
    </source>
</evidence>
<dbReference type="AlphaFoldDB" id="A0AAV1ZPQ6"/>
<gene>
    <name evidence="1" type="ORF">LARSCL_LOCUS6293</name>
</gene>
<reference evidence="1 2" key="1">
    <citation type="submission" date="2024-04" db="EMBL/GenBank/DDBJ databases">
        <authorList>
            <person name="Rising A."/>
            <person name="Reimegard J."/>
            <person name="Sonavane S."/>
            <person name="Akerstrom W."/>
            <person name="Nylinder S."/>
            <person name="Hedman E."/>
            <person name="Kallberg Y."/>
        </authorList>
    </citation>
    <scope>NUCLEOTIDE SEQUENCE [LARGE SCALE GENOMIC DNA]</scope>
</reference>
<accession>A0AAV1ZPQ6</accession>
<name>A0AAV1ZPQ6_9ARAC</name>
<comment type="caution">
    <text evidence="1">The sequence shown here is derived from an EMBL/GenBank/DDBJ whole genome shotgun (WGS) entry which is preliminary data.</text>
</comment>
<feature type="non-terminal residue" evidence="1">
    <location>
        <position position="1"/>
    </location>
</feature>
<sequence length="42" mass="4861">VCFSEFGIRVFNFRQLIDDLVSLKQKRVNTGPNRRDQASAFS</sequence>